<gene>
    <name evidence="2" type="ORF">C7382_10332</name>
</gene>
<comment type="caution">
    <text evidence="2">The sequence shown here is derived from an EMBL/GenBank/DDBJ whole genome shotgun (WGS) entry which is preliminary data.</text>
</comment>
<feature type="transmembrane region" description="Helical" evidence="1">
    <location>
        <begin position="20"/>
        <end position="38"/>
    </location>
</feature>
<keyword evidence="1" id="KW-0472">Membrane</keyword>
<dbReference type="RefSeq" id="WP_243405627.1">
    <property type="nucleotide sequence ID" value="NZ_QEKY01000003.1"/>
</dbReference>
<dbReference type="GeneID" id="94550101"/>
<organism evidence="2 3">
    <name type="scientific">Porphyromonas loveana</name>
    <dbReference type="NCBI Taxonomy" id="1884669"/>
    <lineage>
        <taxon>Bacteria</taxon>
        <taxon>Pseudomonadati</taxon>
        <taxon>Bacteroidota</taxon>
        <taxon>Bacteroidia</taxon>
        <taxon>Bacteroidales</taxon>
        <taxon>Porphyromonadaceae</taxon>
        <taxon>Porphyromonas</taxon>
    </lineage>
</organism>
<dbReference type="Proteomes" id="UP000245462">
    <property type="component" value="Unassembled WGS sequence"/>
</dbReference>
<evidence type="ECO:0000256" key="1">
    <source>
        <dbReference type="SAM" id="Phobius"/>
    </source>
</evidence>
<accession>A0A2U1FMF4</accession>
<proteinExistence type="predicted"/>
<evidence type="ECO:0000313" key="2">
    <source>
        <dbReference type="EMBL" id="PVZ13339.1"/>
    </source>
</evidence>
<keyword evidence="1" id="KW-0812">Transmembrane</keyword>
<keyword evidence="1" id="KW-1133">Transmembrane helix</keyword>
<keyword evidence="3" id="KW-1185">Reference proteome</keyword>
<dbReference type="AlphaFoldDB" id="A0A2U1FMF4"/>
<sequence>MKALNYKDVVRSYCRFSEYMVYLVATTLLCIGLFLKTSSIEISAIKEKTGDSDRIFNEQISFCDDFTVIFETYRSLETAMTTNPEFFMNSIATKKLETGNKIQTLPDKDVLTHQHLLSQMDGLLRTRDSISVMKRTEDIARADLIRCNEENRNITRRLSLGRLSYDKK</sequence>
<dbReference type="EMBL" id="QEKY01000003">
    <property type="protein sequence ID" value="PVZ13339.1"/>
    <property type="molecule type" value="Genomic_DNA"/>
</dbReference>
<protein>
    <submittedName>
        <fullName evidence="2">Uncharacterized protein</fullName>
    </submittedName>
</protein>
<reference evidence="2 3" key="1">
    <citation type="submission" date="2018-04" db="EMBL/GenBank/DDBJ databases">
        <title>Genomic Encyclopedia of Type Strains, Phase IV (KMG-IV): sequencing the most valuable type-strain genomes for metagenomic binning, comparative biology and taxonomic classification.</title>
        <authorList>
            <person name="Goeker M."/>
        </authorList>
    </citation>
    <scope>NUCLEOTIDE SEQUENCE [LARGE SCALE GENOMIC DNA]</scope>
    <source>
        <strain evidence="2 3">DSM 28520</strain>
    </source>
</reference>
<evidence type="ECO:0000313" key="3">
    <source>
        <dbReference type="Proteomes" id="UP000245462"/>
    </source>
</evidence>
<name>A0A2U1FMF4_9PORP</name>